<evidence type="ECO:0000313" key="2">
    <source>
        <dbReference type="EMBL" id="SHI68256.1"/>
    </source>
</evidence>
<organism evidence="2 3">
    <name type="scientific">Desulfofundulus thermosubterraneus DSM 16057</name>
    <dbReference type="NCBI Taxonomy" id="1121432"/>
    <lineage>
        <taxon>Bacteria</taxon>
        <taxon>Bacillati</taxon>
        <taxon>Bacillota</taxon>
        <taxon>Clostridia</taxon>
        <taxon>Eubacteriales</taxon>
        <taxon>Peptococcaceae</taxon>
        <taxon>Desulfofundulus</taxon>
    </lineage>
</organism>
<reference evidence="3" key="1">
    <citation type="submission" date="2016-11" db="EMBL/GenBank/DDBJ databases">
        <authorList>
            <person name="Varghese N."/>
            <person name="Submissions S."/>
        </authorList>
    </citation>
    <scope>NUCLEOTIDE SEQUENCE [LARGE SCALE GENOMIC DNA]</scope>
    <source>
        <strain evidence="3">DSM 16057</strain>
    </source>
</reference>
<name>A0A1M6D4T7_9FIRM</name>
<gene>
    <name evidence="2" type="ORF">SAMN02745219_00825</name>
</gene>
<keyword evidence="1" id="KW-0472">Membrane</keyword>
<evidence type="ECO:0000313" key="3">
    <source>
        <dbReference type="Proteomes" id="UP000184529"/>
    </source>
</evidence>
<accession>A0A1M6D4T7</accession>
<evidence type="ECO:0000256" key="1">
    <source>
        <dbReference type="SAM" id="Phobius"/>
    </source>
</evidence>
<keyword evidence="3" id="KW-1185">Reference proteome</keyword>
<keyword evidence="1" id="KW-1133">Transmembrane helix</keyword>
<protein>
    <submittedName>
        <fullName evidence="2">Uncharacterized protein</fullName>
    </submittedName>
</protein>
<sequence length="51" mass="6058">MNGQDNFVNLAMSPWMLVAVFAIRLNFIWRMYAVKFTLVILTKEFYLPEQS</sequence>
<dbReference type="EMBL" id="FQZM01000009">
    <property type="protein sequence ID" value="SHI68256.1"/>
    <property type="molecule type" value="Genomic_DNA"/>
</dbReference>
<dbReference type="STRING" id="1121432.SAMN02745219_00825"/>
<keyword evidence="1" id="KW-0812">Transmembrane</keyword>
<proteinExistence type="predicted"/>
<feature type="transmembrane region" description="Helical" evidence="1">
    <location>
        <begin position="12"/>
        <end position="29"/>
    </location>
</feature>
<dbReference type="Proteomes" id="UP000184529">
    <property type="component" value="Unassembled WGS sequence"/>
</dbReference>
<dbReference type="AlphaFoldDB" id="A0A1M6D4T7"/>